<evidence type="ECO:0000313" key="6">
    <source>
        <dbReference type="EMBL" id="CAL5979412.1"/>
    </source>
</evidence>
<dbReference type="GO" id="GO:0005840">
    <property type="term" value="C:ribosome"/>
    <property type="evidence" value="ECO:0007669"/>
    <property type="project" value="UniProtKB-KW"/>
</dbReference>
<dbReference type="EMBL" id="CAXDID020000446">
    <property type="protein sequence ID" value="CAL6092630.1"/>
    <property type="molecule type" value="Genomic_DNA"/>
</dbReference>
<comment type="caution">
    <text evidence="5">The sequence shown here is derived from an EMBL/GenBank/DDBJ whole genome shotgun (WGS) entry which is preliminary data.</text>
</comment>
<gene>
    <name evidence="4" type="ORF">HINF_LOCUS14365</name>
    <name evidence="5" type="ORF">HINF_LOCUS32788</name>
    <name evidence="6" type="ORF">HINF_LOCUS5559</name>
    <name evidence="7" type="ORF">HINF_LOCUS66357</name>
    <name evidence="8" type="ORF">HINF_LOCUS75208</name>
</gene>
<comment type="similarity">
    <text evidence="1">Belongs to the eukaryotic ribosomal protein eL8 family.</text>
</comment>
<keyword evidence="2" id="KW-0687">Ribonucleoprotein</keyword>
<keyword evidence="9" id="KW-1185">Reference proteome</keyword>
<reference evidence="5" key="1">
    <citation type="submission" date="2023-06" db="EMBL/GenBank/DDBJ databases">
        <authorList>
            <person name="Kurt Z."/>
        </authorList>
    </citation>
    <scope>NUCLEOTIDE SEQUENCE</scope>
</reference>
<proteinExistence type="inferred from homology"/>
<evidence type="ECO:0000256" key="2">
    <source>
        <dbReference type="ARBA" id="ARBA00023274"/>
    </source>
</evidence>
<reference evidence="6 9" key="2">
    <citation type="submission" date="2024-07" db="EMBL/GenBank/DDBJ databases">
        <authorList>
            <person name="Akdeniz Z."/>
        </authorList>
    </citation>
    <scope>NUCLEOTIDE SEQUENCE [LARGE SCALE GENOMIC DNA]</scope>
</reference>
<dbReference type="EMBL" id="CAXDID020000659">
    <property type="protein sequence ID" value="CAL6108942.1"/>
    <property type="molecule type" value="Genomic_DNA"/>
</dbReference>
<dbReference type="GO" id="GO:0003723">
    <property type="term" value="F:RNA binding"/>
    <property type="evidence" value="ECO:0007669"/>
    <property type="project" value="InterPro"/>
</dbReference>
<evidence type="ECO:0000313" key="8">
    <source>
        <dbReference type="EMBL" id="CAL6108942.1"/>
    </source>
</evidence>
<accession>A0AA86PUD3</accession>
<sequence>MTDKRATPLASKDQTKIIFDLLTEAKNVGRTVRGVNETTKMVNKGKAKLVIIAADSVPLEIVLHLPDLCEDKGVSFIFVDSRQALGRALGISRPAIAVAITTSGKKTGLDDKIEHVLHKLE</sequence>
<dbReference type="GO" id="GO:1990904">
    <property type="term" value="C:ribonucleoprotein complex"/>
    <property type="evidence" value="ECO:0007669"/>
    <property type="project" value="UniProtKB-KW"/>
</dbReference>
<dbReference type="PRINTS" id="PR00881">
    <property type="entry name" value="L7ARS6FAMILY"/>
</dbReference>
<dbReference type="AlphaFoldDB" id="A0AA86PUD3"/>
<dbReference type="InterPro" id="IPR004038">
    <property type="entry name" value="Ribosomal_eL8/eL30/eS12/Gad45"/>
</dbReference>
<dbReference type="PANTHER" id="PTHR23105">
    <property type="entry name" value="RIBOSOMAL PROTEIN L7AE FAMILY MEMBER"/>
    <property type="match status" value="1"/>
</dbReference>
<dbReference type="SUPFAM" id="SSF55315">
    <property type="entry name" value="L30e-like"/>
    <property type="match status" value="1"/>
</dbReference>
<dbReference type="EMBL" id="CAXDID020000011">
    <property type="protein sequence ID" value="CAL5979412.1"/>
    <property type="molecule type" value="Genomic_DNA"/>
</dbReference>
<organism evidence="5">
    <name type="scientific">Hexamita inflata</name>
    <dbReference type="NCBI Taxonomy" id="28002"/>
    <lineage>
        <taxon>Eukaryota</taxon>
        <taxon>Metamonada</taxon>
        <taxon>Diplomonadida</taxon>
        <taxon>Hexamitidae</taxon>
        <taxon>Hexamitinae</taxon>
        <taxon>Hexamita</taxon>
    </lineage>
</organism>
<dbReference type="Pfam" id="PF01248">
    <property type="entry name" value="Ribosomal_L7Ae"/>
    <property type="match status" value="1"/>
</dbReference>
<dbReference type="Proteomes" id="UP001642409">
    <property type="component" value="Unassembled WGS sequence"/>
</dbReference>
<evidence type="ECO:0000313" key="9">
    <source>
        <dbReference type="Proteomes" id="UP001642409"/>
    </source>
</evidence>
<evidence type="ECO:0000313" key="4">
    <source>
        <dbReference type="EMBL" id="CAI9926720.1"/>
    </source>
</evidence>
<evidence type="ECO:0000259" key="3">
    <source>
        <dbReference type="Pfam" id="PF01248"/>
    </source>
</evidence>
<evidence type="ECO:0000313" key="7">
    <source>
        <dbReference type="EMBL" id="CAL6092630.1"/>
    </source>
</evidence>
<dbReference type="EMBL" id="CATOUU010000738">
    <property type="protein sequence ID" value="CAI9945143.1"/>
    <property type="molecule type" value="Genomic_DNA"/>
</dbReference>
<evidence type="ECO:0000313" key="5">
    <source>
        <dbReference type="EMBL" id="CAI9945143.1"/>
    </source>
</evidence>
<feature type="domain" description="Ribosomal protein eL8/eL30/eS12/Gadd45" evidence="3">
    <location>
        <begin position="20"/>
        <end position="106"/>
    </location>
</feature>
<dbReference type="InterPro" id="IPR029064">
    <property type="entry name" value="Ribosomal_eL30-like_sf"/>
</dbReference>
<keyword evidence="5" id="KW-0689">Ribosomal protein</keyword>
<name>A0AA86PUD3_9EUKA</name>
<dbReference type="InterPro" id="IPR050257">
    <property type="entry name" value="eL8/uL1-like"/>
</dbReference>
<protein>
    <submittedName>
        <fullName evidence="5">Ribosomal protein L7Ae</fullName>
    </submittedName>
    <submittedName>
        <fullName evidence="6">Ribosomal_protein L7Ae</fullName>
    </submittedName>
</protein>
<dbReference type="InterPro" id="IPR018492">
    <property type="entry name" value="Ribosomal_eL8/Nhp2"/>
</dbReference>
<dbReference type="EMBL" id="CATOUU010000370">
    <property type="protein sequence ID" value="CAI9926720.1"/>
    <property type="molecule type" value="Genomic_DNA"/>
</dbReference>
<dbReference type="PRINTS" id="PR00884">
    <property type="entry name" value="RIBOSOMALHS6"/>
</dbReference>
<dbReference type="Gene3D" id="3.30.1330.30">
    <property type="match status" value="1"/>
</dbReference>
<evidence type="ECO:0000256" key="1">
    <source>
        <dbReference type="ARBA" id="ARBA00007337"/>
    </source>
</evidence>